<sequence length="159" mass="17736">MSPDGPISSTILPPRKFLTKTFPTRNSLSSQIITDDHVLEISSWISKIATTCIEDNPYQFKLLVRGSRDGFDVSTIYNICDKVSNTVIILKVKGTGEILGGSLRFHFGDSLRLNGNLKTEKRCYCSNSFCEKPIRSVESAFSVEEYETARGDDSGFGYF</sequence>
<dbReference type="Proteomes" id="UP000266861">
    <property type="component" value="Unassembled WGS sequence"/>
</dbReference>
<name>A0A397HH95_9GLOM</name>
<gene>
    <name evidence="2" type="ORF">Glove_350g35</name>
</gene>
<dbReference type="EMBL" id="PQFF01000320">
    <property type="protein sequence ID" value="RHZ60894.1"/>
    <property type="molecule type" value="Genomic_DNA"/>
</dbReference>
<reference evidence="2 3" key="1">
    <citation type="submission" date="2018-08" db="EMBL/GenBank/DDBJ databases">
        <title>Genome and evolution of the arbuscular mycorrhizal fungus Diversispora epigaea (formerly Glomus versiforme) and its bacterial endosymbionts.</title>
        <authorList>
            <person name="Sun X."/>
            <person name="Fei Z."/>
            <person name="Harrison M."/>
        </authorList>
    </citation>
    <scope>NUCLEOTIDE SEQUENCE [LARGE SCALE GENOMIC DNA]</scope>
    <source>
        <strain evidence="2 3">IT104</strain>
    </source>
</reference>
<organism evidence="2 3">
    <name type="scientific">Diversispora epigaea</name>
    <dbReference type="NCBI Taxonomy" id="1348612"/>
    <lineage>
        <taxon>Eukaryota</taxon>
        <taxon>Fungi</taxon>
        <taxon>Fungi incertae sedis</taxon>
        <taxon>Mucoromycota</taxon>
        <taxon>Glomeromycotina</taxon>
        <taxon>Glomeromycetes</taxon>
        <taxon>Diversisporales</taxon>
        <taxon>Diversisporaceae</taxon>
        <taxon>Diversispora</taxon>
    </lineage>
</organism>
<protein>
    <recommendedName>
        <fullName evidence="1">TLDc domain-containing protein</fullName>
    </recommendedName>
</protein>
<evidence type="ECO:0000259" key="1">
    <source>
        <dbReference type="Pfam" id="PF07534"/>
    </source>
</evidence>
<evidence type="ECO:0000313" key="3">
    <source>
        <dbReference type="Proteomes" id="UP000266861"/>
    </source>
</evidence>
<dbReference type="Pfam" id="PF07534">
    <property type="entry name" value="TLD"/>
    <property type="match status" value="1"/>
</dbReference>
<comment type="caution">
    <text evidence="2">The sequence shown here is derived from an EMBL/GenBank/DDBJ whole genome shotgun (WGS) entry which is preliminary data.</text>
</comment>
<feature type="domain" description="TLDc" evidence="1">
    <location>
        <begin position="29"/>
        <end position="115"/>
    </location>
</feature>
<dbReference type="OrthoDB" id="298084at2759"/>
<proteinExistence type="predicted"/>
<accession>A0A397HH95</accession>
<dbReference type="AlphaFoldDB" id="A0A397HH95"/>
<dbReference type="InterPro" id="IPR006571">
    <property type="entry name" value="TLDc_dom"/>
</dbReference>
<keyword evidence="3" id="KW-1185">Reference proteome</keyword>
<evidence type="ECO:0000313" key="2">
    <source>
        <dbReference type="EMBL" id="RHZ60894.1"/>
    </source>
</evidence>